<evidence type="ECO:0000256" key="4">
    <source>
        <dbReference type="ARBA" id="ARBA00022723"/>
    </source>
</evidence>
<feature type="domain" description="Peptidase M48" evidence="15">
    <location>
        <begin position="207"/>
        <end position="411"/>
    </location>
</feature>
<dbReference type="Proteomes" id="UP000029999">
    <property type="component" value="Unassembled WGS sequence"/>
</dbReference>
<feature type="transmembrane region" description="Helical" evidence="14">
    <location>
        <begin position="96"/>
        <end position="116"/>
    </location>
</feature>
<dbReference type="Gene3D" id="3.30.2010.10">
    <property type="entry name" value="Metalloproteases ('zincins'), catalytic domain"/>
    <property type="match status" value="1"/>
</dbReference>
<feature type="transmembrane region" description="Helical" evidence="14">
    <location>
        <begin position="151"/>
        <end position="169"/>
    </location>
</feature>
<keyword evidence="5 13" id="KW-0378">Hydrolase</keyword>
<keyword evidence="2 13" id="KW-0645">Protease</keyword>
<dbReference type="Pfam" id="PF01435">
    <property type="entry name" value="Peptidase_M48"/>
    <property type="match status" value="1"/>
</dbReference>
<feature type="transmembrane region" description="Helical" evidence="14">
    <location>
        <begin position="326"/>
        <end position="343"/>
    </location>
</feature>
<feature type="transmembrane region" description="Helical" evidence="14">
    <location>
        <begin position="291"/>
        <end position="314"/>
    </location>
</feature>
<evidence type="ECO:0008006" key="19">
    <source>
        <dbReference type="Google" id="ProtNLM"/>
    </source>
</evidence>
<feature type="binding site" evidence="12">
    <location>
        <position position="281"/>
    </location>
    <ligand>
        <name>Zn(2+)</name>
        <dbReference type="ChEBI" id="CHEBI:29105"/>
        <note>catalytic</note>
    </ligand>
</feature>
<dbReference type="EMBL" id="JRQD01000007">
    <property type="protein sequence ID" value="KGM05878.1"/>
    <property type="molecule type" value="Genomic_DNA"/>
</dbReference>
<evidence type="ECO:0000256" key="1">
    <source>
        <dbReference type="ARBA" id="ARBA00004477"/>
    </source>
</evidence>
<evidence type="ECO:0000256" key="11">
    <source>
        <dbReference type="PIRSR" id="PIRSR627057-1"/>
    </source>
</evidence>
<feature type="active site" description="Proton donor" evidence="11">
    <location>
        <position position="359"/>
    </location>
</feature>
<dbReference type="CDD" id="cd07343">
    <property type="entry name" value="M48A_Zmpste24p_like"/>
    <property type="match status" value="1"/>
</dbReference>
<dbReference type="Pfam" id="PF16491">
    <property type="entry name" value="Peptidase_M48_N"/>
    <property type="match status" value="1"/>
</dbReference>
<organism evidence="17 18">
    <name type="scientific">Methylophaga thiooxydans</name>
    <dbReference type="NCBI Taxonomy" id="392484"/>
    <lineage>
        <taxon>Bacteria</taxon>
        <taxon>Pseudomonadati</taxon>
        <taxon>Pseudomonadota</taxon>
        <taxon>Gammaproteobacteria</taxon>
        <taxon>Thiotrichales</taxon>
        <taxon>Piscirickettsiaceae</taxon>
        <taxon>Methylophaga</taxon>
    </lineage>
</organism>
<comment type="cofactor">
    <cofactor evidence="12 13">
        <name>Zn(2+)</name>
        <dbReference type="ChEBI" id="CHEBI:29105"/>
    </cofactor>
    <text evidence="12 13">Binds 1 zinc ion per subunit.</text>
</comment>
<dbReference type="RefSeq" id="WP_036315748.1">
    <property type="nucleotide sequence ID" value="NZ_JRQD01000007.1"/>
</dbReference>
<comment type="caution">
    <text evidence="17">The sequence shown here is derived from an EMBL/GenBank/DDBJ whole genome shotgun (WGS) entry which is preliminary data.</text>
</comment>
<proteinExistence type="inferred from homology"/>
<feature type="active site" evidence="11">
    <location>
        <position position="278"/>
    </location>
</feature>
<dbReference type="InterPro" id="IPR027057">
    <property type="entry name" value="CAXX_Prtase_1"/>
</dbReference>
<dbReference type="STRING" id="392484.LP43_2441"/>
<comment type="subcellular location">
    <subcellularLocation>
        <location evidence="1">Endoplasmic reticulum membrane</location>
        <topology evidence="1">Multi-pass membrane protein</topology>
    </subcellularLocation>
</comment>
<dbReference type="InterPro" id="IPR032456">
    <property type="entry name" value="Peptidase_M48_N"/>
</dbReference>
<keyword evidence="3 14" id="KW-0812">Transmembrane</keyword>
<evidence type="ECO:0000256" key="10">
    <source>
        <dbReference type="ARBA" id="ARBA00023136"/>
    </source>
</evidence>
<evidence type="ECO:0000256" key="14">
    <source>
        <dbReference type="SAM" id="Phobius"/>
    </source>
</evidence>
<dbReference type="PANTHER" id="PTHR10120">
    <property type="entry name" value="CAAX PRENYL PROTEASE 1"/>
    <property type="match status" value="1"/>
</dbReference>
<keyword evidence="8 14" id="KW-1133">Transmembrane helix</keyword>
<evidence type="ECO:0000256" key="2">
    <source>
        <dbReference type="ARBA" id="ARBA00022670"/>
    </source>
</evidence>
<feature type="binding site" evidence="12">
    <location>
        <position position="277"/>
    </location>
    <ligand>
        <name>Zn(2+)</name>
        <dbReference type="ChEBI" id="CHEBI:29105"/>
        <note>catalytic</note>
    </ligand>
</feature>
<comment type="similarity">
    <text evidence="13">Belongs to the peptidase M48 family.</text>
</comment>
<dbReference type="AlphaFoldDB" id="A0A0A0BBA2"/>
<evidence type="ECO:0000256" key="6">
    <source>
        <dbReference type="ARBA" id="ARBA00022824"/>
    </source>
</evidence>
<evidence type="ECO:0000256" key="7">
    <source>
        <dbReference type="ARBA" id="ARBA00022833"/>
    </source>
</evidence>
<evidence type="ECO:0000313" key="18">
    <source>
        <dbReference type="Proteomes" id="UP000029999"/>
    </source>
</evidence>
<sequence>MNEFTWIFIAAVVLMTAVELWLSLRQGRYVQAHRDEVPDAFKDQISLAAHQKAADYTAAKGKYNRSESVYGMVILLLWTLGGGLALLSGIWSQFELGPMIGGIAFFLSFLVIGSVIELPFSYYKTFVLEDKFGFNRNTPSLFIADFFKQTLLTLVMGGILIWVALWMMGSAGDYWWLYLWAAWMAFALFMMWAYPAFIAPLFNNFTPLEDANLQKRVEDLLARCGFKSQGIFVMDGSRRSGHGNAYFTGLGSNKRIVFFDTLLNTLNEDQIEAVLAHELGHFRRKHVVKNMFVMAGLSLLGLALLGWASGEAWFYEGLGVSTQSNAMALALFMLVIPVFLFFLHPLMTSLSRKYEYEADDYAASVSNADDLIAALVALYQENASTLTPDPLVSAVYDSHPPAAMRIAHLQTNTA</sequence>
<evidence type="ECO:0000259" key="15">
    <source>
        <dbReference type="Pfam" id="PF01435"/>
    </source>
</evidence>
<keyword evidence="10 14" id="KW-0472">Membrane</keyword>
<keyword evidence="7 12" id="KW-0862">Zinc</keyword>
<name>A0A0A0BBA2_9GAMM</name>
<feature type="transmembrane region" description="Helical" evidence="14">
    <location>
        <begin position="175"/>
        <end position="194"/>
    </location>
</feature>
<dbReference type="GO" id="GO:0071586">
    <property type="term" value="P:CAAX-box protein processing"/>
    <property type="evidence" value="ECO:0007669"/>
    <property type="project" value="InterPro"/>
</dbReference>
<evidence type="ECO:0000256" key="12">
    <source>
        <dbReference type="PIRSR" id="PIRSR627057-2"/>
    </source>
</evidence>
<accession>A0A0A0BBA2</accession>
<evidence type="ECO:0000313" key="17">
    <source>
        <dbReference type="EMBL" id="KGM05878.1"/>
    </source>
</evidence>
<dbReference type="GO" id="GO:0004222">
    <property type="term" value="F:metalloendopeptidase activity"/>
    <property type="evidence" value="ECO:0007669"/>
    <property type="project" value="InterPro"/>
</dbReference>
<evidence type="ECO:0000256" key="13">
    <source>
        <dbReference type="RuleBase" id="RU003983"/>
    </source>
</evidence>
<keyword evidence="6" id="KW-0256">Endoplasmic reticulum</keyword>
<dbReference type="InterPro" id="IPR001915">
    <property type="entry name" value="Peptidase_M48"/>
</dbReference>
<keyword evidence="9 13" id="KW-0482">Metalloprotease</keyword>
<dbReference type="FunFam" id="3.30.2010.10:FF:000002">
    <property type="entry name" value="CAAX prenyl protease"/>
    <property type="match status" value="1"/>
</dbReference>
<protein>
    <recommendedName>
        <fullName evidence="19">Peptidase, M48 family</fullName>
    </recommendedName>
</protein>
<feature type="transmembrane region" description="Helical" evidence="14">
    <location>
        <begin position="69"/>
        <end position="90"/>
    </location>
</feature>
<evidence type="ECO:0000259" key="16">
    <source>
        <dbReference type="Pfam" id="PF16491"/>
    </source>
</evidence>
<reference evidence="17 18" key="1">
    <citation type="submission" date="2014-09" db="EMBL/GenBank/DDBJ databases">
        <authorList>
            <person name="Grob C."/>
            <person name="Taubert M."/>
            <person name="Howat A.M."/>
            <person name="Burns O.J."/>
            <person name="Dixon J.L."/>
            <person name="Chen Y."/>
            <person name="Murrell J.C."/>
        </authorList>
    </citation>
    <scope>NUCLEOTIDE SEQUENCE [LARGE SCALE GENOMIC DNA]</scope>
    <source>
        <strain evidence="17">L4</strain>
    </source>
</reference>
<evidence type="ECO:0000256" key="5">
    <source>
        <dbReference type="ARBA" id="ARBA00022801"/>
    </source>
</evidence>
<evidence type="ECO:0000256" key="8">
    <source>
        <dbReference type="ARBA" id="ARBA00022989"/>
    </source>
</evidence>
<evidence type="ECO:0000256" key="9">
    <source>
        <dbReference type="ARBA" id="ARBA00023049"/>
    </source>
</evidence>
<evidence type="ECO:0000256" key="3">
    <source>
        <dbReference type="ARBA" id="ARBA00022692"/>
    </source>
</evidence>
<gene>
    <name evidence="17" type="ORF">LP43_2441</name>
</gene>
<feature type="transmembrane region" description="Helical" evidence="14">
    <location>
        <begin position="6"/>
        <end position="24"/>
    </location>
</feature>
<feature type="domain" description="CAAX prenyl protease 1 N-terminal" evidence="16">
    <location>
        <begin position="27"/>
        <end position="203"/>
    </location>
</feature>
<feature type="binding site" evidence="12">
    <location>
        <position position="355"/>
    </location>
    <ligand>
        <name>Zn(2+)</name>
        <dbReference type="ChEBI" id="CHEBI:29105"/>
        <note>catalytic</note>
    </ligand>
</feature>
<dbReference type="GO" id="GO:0046872">
    <property type="term" value="F:metal ion binding"/>
    <property type="evidence" value="ECO:0007669"/>
    <property type="project" value="UniProtKB-KW"/>
</dbReference>
<keyword evidence="4 12" id="KW-0479">Metal-binding</keyword>